<name>A0A238ZG50_9BACT</name>
<dbReference type="Proteomes" id="UP000198405">
    <property type="component" value="Unassembled WGS sequence"/>
</dbReference>
<keyword evidence="2" id="KW-1185">Reference proteome</keyword>
<dbReference type="EMBL" id="FZOB01000008">
    <property type="protein sequence ID" value="SNR81951.1"/>
    <property type="molecule type" value="Genomic_DNA"/>
</dbReference>
<sequence>MGGDRIKDLKEILSEMAIAVEMEDFKKATELSNDLLNYDFSSLSLEEAKKVSYTLNCFLEKAKNKELEIVEILNKKQHAKRFLK</sequence>
<dbReference type="AlphaFoldDB" id="A0A238ZG50"/>
<organism evidence="1 2">
    <name type="scientific">Desulfurobacterium atlanticum</name>
    <dbReference type="NCBI Taxonomy" id="240169"/>
    <lineage>
        <taxon>Bacteria</taxon>
        <taxon>Pseudomonadati</taxon>
        <taxon>Aquificota</taxon>
        <taxon>Aquificia</taxon>
        <taxon>Desulfurobacteriales</taxon>
        <taxon>Desulfurobacteriaceae</taxon>
        <taxon>Desulfurobacterium</taxon>
    </lineage>
</organism>
<dbReference type="RefSeq" id="WP_089323258.1">
    <property type="nucleotide sequence ID" value="NZ_FZOB01000008.1"/>
</dbReference>
<accession>A0A238ZG50</accession>
<proteinExistence type="predicted"/>
<evidence type="ECO:0000313" key="2">
    <source>
        <dbReference type="Proteomes" id="UP000198405"/>
    </source>
</evidence>
<protein>
    <submittedName>
        <fullName evidence="1">Uncharacterized protein</fullName>
    </submittedName>
</protein>
<gene>
    <name evidence="1" type="ORF">SAMN06265340_10839</name>
</gene>
<reference evidence="2" key="1">
    <citation type="submission" date="2017-06" db="EMBL/GenBank/DDBJ databases">
        <authorList>
            <person name="Varghese N."/>
            <person name="Submissions S."/>
        </authorList>
    </citation>
    <scope>NUCLEOTIDE SEQUENCE [LARGE SCALE GENOMIC DNA]</scope>
    <source>
        <strain evidence="2">DSM 15668</strain>
    </source>
</reference>
<evidence type="ECO:0000313" key="1">
    <source>
        <dbReference type="EMBL" id="SNR81951.1"/>
    </source>
</evidence>